<keyword evidence="2 5" id="KW-0472">Membrane</keyword>
<keyword evidence="3" id="KW-1015">Disulfide bond</keyword>
<evidence type="ECO:0000256" key="2">
    <source>
        <dbReference type="ARBA" id="ARBA00023136"/>
    </source>
</evidence>
<evidence type="ECO:0000313" key="8">
    <source>
        <dbReference type="EMBL" id="MJL91719.1"/>
    </source>
</evidence>
<dbReference type="FunFam" id="2.60.450.10:FF:000003">
    <property type="entry name" value="LPS-assembly protein LptD"/>
    <property type="match status" value="1"/>
</dbReference>
<dbReference type="HAMAP" id="MF_01411">
    <property type="entry name" value="LPS_assembly_LptD"/>
    <property type="match status" value="1"/>
</dbReference>
<dbReference type="EMBL" id="RTJF01000002">
    <property type="protein sequence ID" value="MJL91719.1"/>
    <property type="molecule type" value="Genomic_DNA"/>
</dbReference>
<dbReference type="PANTHER" id="PTHR30189:SF1">
    <property type="entry name" value="LPS-ASSEMBLY PROTEIN LPTD"/>
    <property type="match status" value="1"/>
</dbReference>
<feature type="domain" description="Organic solvent tolerance-like N-terminal" evidence="6">
    <location>
        <begin position="53"/>
        <end position="194"/>
    </location>
</feature>
<dbReference type="GO" id="GO:0009279">
    <property type="term" value="C:cell outer membrane"/>
    <property type="evidence" value="ECO:0007669"/>
    <property type="project" value="UniProtKB-SubCell"/>
</dbReference>
<comment type="subcellular location">
    <subcellularLocation>
        <location evidence="5">Cell outer membrane</location>
    </subcellularLocation>
</comment>
<name>A0A3R0MSH5_ECOLX</name>
<reference evidence="8" key="1">
    <citation type="submission" date="2018-06" db="EMBL/GenBank/DDBJ databases">
        <authorList>
            <person name="Ashton P.M."/>
            <person name="Dallman T."/>
            <person name="Nair S."/>
            <person name="De Pinna E."/>
            <person name="Peters T."/>
            <person name="Grant K."/>
        </authorList>
    </citation>
    <scope>NUCLEOTIDE SEQUENCE [LARGE SCALE GENOMIC DNA]</scope>
    <source>
        <strain evidence="8">462023</strain>
    </source>
</reference>
<feature type="chain" id="PRO_5018798272" description="LPS-assembly protein LptD" evidence="5">
    <location>
        <begin position="25"/>
        <end position="785"/>
    </location>
</feature>
<dbReference type="NCBIfam" id="NF002997">
    <property type="entry name" value="PRK03761.1"/>
    <property type="match status" value="1"/>
</dbReference>
<evidence type="ECO:0000256" key="1">
    <source>
        <dbReference type="ARBA" id="ARBA00022729"/>
    </source>
</evidence>
<evidence type="ECO:0000256" key="5">
    <source>
        <dbReference type="HAMAP-Rule" id="MF_01411"/>
    </source>
</evidence>
<dbReference type="InterPro" id="IPR005653">
    <property type="entry name" value="OstA-like_N"/>
</dbReference>
<dbReference type="AlphaFoldDB" id="A0A3R0MSH5"/>
<dbReference type="Gene3D" id="2.60.450.10">
    <property type="entry name" value="Lipopolysaccharide (LPS) transport protein A like domain"/>
    <property type="match status" value="1"/>
</dbReference>
<sequence precursor="true">MKKRIPTLLATMIATALYSQQGLAADLASQCMLGVPSYDRPLVQGDTNDLPVTINADHAKGDYPDDAVFTGSVDIMQGNSRLQADEVQLHQKEAPGQPEPVRTIDALGNVHYDDNQVILKGPKGWANLNTKDTNVWEGDYQMVGRQGRGKADLMKQRGENRYTILDNGTFTSCLPGSDTWSVVGSEIIHDREEQVAEIWNARFKVGPVPIFYSPYLQLPVGDKRRSGFLIPNAKYTTTNYFEFYLPYYWNIAPNMDATITPHYMHRRGNIMWENEFRYLTQAGAGLMELDYLPSDKVYEDEHPEDSNSRRWLFYWQHSGVMDQVWRFNIDYTKVSDPTYFNDFDNKYGSSTDGYATQKFSVGYAVQNFDATLSHKQFQVFDDTSGNSYAAEPQLDVNYYHNDLGPFDTRFYGQAVHFVNTNSNMPEATRVHLEPTINLPLSNTWGSINTEAKLLATHYQQTNLDWYNSNPQNNKLADSVNRVMPQFKVDGKMVFERDMEMLAPGYTQTLEPRAQYLYVPYRDQSDIYNYDSALLQSDYSGLFRDRTYGGLDRVASANQVTTGITTRVYDDAAVERFNISVGQIYYFTESRTGDDNITWENDDKTGSLVWAGDTYWRISERWGLRGGIQYDTRLDNVATSNTSIEYRRDEDRLVQLNYRYASPEYIQATLPNDYSTYEQFKNGISQVGAVASWPIADRWSIVGAYYYDTNANKQADSMLGVQYSSCCYAIRVGYERKLNGWDNDKQHAIYDNAIGFNIELRGLSSNYGLGTQEMLRSNILPYQNTL</sequence>
<dbReference type="InterPro" id="IPR050218">
    <property type="entry name" value="LptD"/>
</dbReference>
<evidence type="ECO:0000259" key="6">
    <source>
        <dbReference type="Pfam" id="PF03968"/>
    </source>
</evidence>
<proteinExistence type="inferred from homology"/>
<dbReference type="PANTHER" id="PTHR30189">
    <property type="entry name" value="LPS-ASSEMBLY PROTEIN"/>
    <property type="match status" value="1"/>
</dbReference>
<dbReference type="GO" id="GO:0043165">
    <property type="term" value="P:Gram-negative-bacterium-type cell outer membrane assembly"/>
    <property type="evidence" value="ECO:0007669"/>
    <property type="project" value="UniProtKB-UniRule"/>
</dbReference>
<dbReference type="InterPro" id="IPR007543">
    <property type="entry name" value="LptD_C"/>
</dbReference>
<dbReference type="Pfam" id="PF03968">
    <property type="entry name" value="LptD_N"/>
    <property type="match status" value="1"/>
</dbReference>
<protein>
    <recommendedName>
        <fullName evidence="5">LPS-assembly protein LptD</fullName>
    </recommendedName>
</protein>
<dbReference type="InterPro" id="IPR020889">
    <property type="entry name" value="LipoPS_assembly_LptD"/>
</dbReference>
<comment type="caution">
    <text evidence="5">Lacks conserved residue(s) required for the propagation of feature annotation.</text>
</comment>
<dbReference type="Pfam" id="PF04453">
    <property type="entry name" value="LptD"/>
    <property type="match status" value="1"/>
</dbReference>
<dbReference type="GO" id="GO:1990351">
    <property type="term" value="C:transporter complex"/>
    <property type="evidence" value="ECO:0007669"/>
    <property type="project" value="TreeGrafter"/>
</dbReference>
<dbReference type="Proteomes" id="UP000885382">
    <property type="component" value="Unassembled WGS sequence"/>
</dbReference>
<comment type="similarity">
    <text evidence="5">Belongs to the LptD family.</text>
</comment>
<feature type="signal peptide" evidence="5">
    <location>
        <begin position="1"/>
        <end position="24"/>
    </location>
</feature>
<comment type="function">
    <text evidence="5">Together with LptE, is involved in the assembly of lipopolysaccharide (LPS) at the surface of the outer membrane.</text>
</comment>
<evidence type="ECO:0000256" key="3">
    <source>
        <dbReference type="ARBA" id="ARBA00023157"/>
    </source>
</evidence>
<dbReference type="GO" id="GO:0015920">
    <property type="term" value="P:lipopolysaccharide transport"/>
    <property type="evidence" value="ECO:0007669"/>
    <property type="project" value="InterPro"/>
</dbReference>
<keyword evidence="1 5" id="KW-0732">Signal</keyword>
<evidence type="ECO:0000256" key="4">
    <source>
        <dbReference type="ARBA" id="ARBA00023237"/>
    </source>
</evidence>
<organism evidence="8">
    <name type="scientific">Escherichia coli</name>
    <dbReference type="NCBI Taxonomy" id="562"/>
    <lineage>
        <taxon>Bacteria</taxon>
        <taxon>Pseudomonadati</taxon>
        <taxon>Pseudomonadota</taxon>
        <taxon>Gammaproteobacteria</taxon>
        <taxon>Enterobacterales</taxon>
        <taxon>Enterobacteriaceae</taxon>
        <taxon>Escherichia</taxon>
    </lineage>
</organism>
<accession>A0A3R0MSH5</accession>
<comment type="subunit">
    <text evidence="5">Component of the lipopolysaccharide transport and assembly complex. Interacts with LptE and LptA.</text>
</comment>
<comment type="caution">
    <text evidence="8">The sequence shown here is derived from an EMBL/GenBank/DDBJ whole genome shotgun (WGS) entry which is preliminary data.</text>
</comment>
<keyword evidence="4 5" id="KW-0998">Cell outer membrane</keyword>
<gene>
    <name evidence="5" type="primary">lptD</name>
    <name evidence="8" type="ORF">DNX30_02895</name>
</gene>
<feature type="domain" description="LptD C-terminal" evidence="7">
    <location>
        <begin position="309"/>
        <end position="698"/>
    </location>
</feature>
<evidence type="ECO:0000259" key="7">
    <source>
        <dbReference type="Pfam" id="PF04453"/>
    </source>
</evidence>